<gene>
    <name evidence="1" type="ORF">HDG41_004547</name>
</gene>
<accession>A0A7W8LB93</accession>
<dbReference type="AlphaFoldDB" id="A0A7W8LB93"/>
<name>A0A7W8LB93_9BURK</name>
<dbReference type="EMBL" id="JACHDE010000008">
    <property type="protein sequence ID" value="MBB5402461.1"/>
    <property type="molecule type" value="Genomic_DNA"/>
</dbReference>
<evidence type="ECO:0000313" key="2">
    <source>
        <dbReference type="Proteomes" id="UP000592820"/>
    </source>
</evidence>
<protein>
    <submittedName>
        <fullName evidence="1">Uncharacterized protein</fullName>
    </submittedName>
</protein>
<organism evidence="1 2">
    <name type="scientific">Paraburkholderia youngii</name>
    <dbReference type="NCBI Taxonomy" id="2782701"/>
    <lineage>
        <taxon>Bacteria</taxon>
        <taxon>Pseudomonadati</taxon>
        <taxon>Pseudomonadota</taxon>
        <taxon>Betaproteobacteria</taxon>
        <taxon>Burkholderiales</taxon>
        <taxon>Burkholderiaceae</taxon>
        <taxon>Paraburkholderia</taxon>
    </lineage>
</organism>
<comment type="caution">
    <text evidence="1">The sequence shown here is derived from an EMBL/GenBank/DDBJ whole genome shotgun (WGS) entry which is preliminary data.</text>
</comment>
<sequence length="56" mass="6291">MKYHIAVSLIVRPATPLDRLASYPRRPAVSAAAFNDHEEERRAMQEGAAPEFRALL</sequence>
<evidence type="ECO:0000313" key="1">
    <source>
        <dbReference type="EMBL" id="MBB5402461.1"/>
    </source>
</evidence>
<reference evidence="1 2" key="1">
    <citation type="submission" date="2020-08" db="EMBL/GenBank/DDBJ databases">
        <title>Genomic Encyclopedia of Type Strains, Phase IV (KMG-V): Genome sequencing to study the core and pangenomes of soil and plant-associated prokaryotes.</title>
        <authorList>
            <person name="Whitman W."/>
        </authorList>
    </citation>
    <scope>NUCLEOTIDE SEQUENCE [LARGE SCALE GENOMIC DNA]</scope>
    <source>
        <strain evidence="1 2">JPY162</strain>
    </source>
</reference>
<dbReference type="RefSeq" id="WP_221314046.1">
    <property type="nucleotide sequence ID" value="NZ_JACHDE010000008.1"/>
</dbReference>
<proteinExistence type="predicted"/>
<dbReference type="Proteomes" id="UP000592820">
    <property type="component" value="Unassembled WGS sequence"/>
</dbReference>